<gene>
    <name evidence="1" type="ORF">GCM10017771_66770</name>
</gene>
<protein>
    <submittedName>
        <fullName evidence="1">Uncharacterized protein</fullName>
    </submittedName>
</protein>
<accession>A0A919DHW6</accession>
<reference evidence="1" key="2">
    <citation type="submission" date="2020-09" db="EMBL/GenBank/DDBJ databases">
        <authorList>
            <person name="Sun Q."/>
            <person name="Zhou Y."/>
        </authorList>
    </citation>
    <scope>NUCLEOTIDE SEQUENCE</scope>
    <source>
        <strain evidence="1">CGMCC 4.7403</strain>
    </source>
</reference>
<evidence type="ECO:0000313" key="1">
    <source>
        <dbReference type="EMBL" id="GHE46082.1"/>
    </source>
</evidence>
<name>A0A919DHW6_9ACTN</name>
<reference evidence="1" key="1">
    <citation type="journal article" date="2014" name="Int. J. Syst. Evol. Microbiol.">
        <title>Complete genome sequence of Corynebacterium casei LMG S-19264T (=DSM 44701T), isolated from a smear-ripened cheese.</title>
        <authorList>
            <consortium name="US DOE Joint Genome Institute (JGI-PGF)"/>
            <person name="Walter F."/>
            <person name="Albersmeier A."/>
            <person name="Kalinowski J."/>
            <person name="Ruckert C."/>
        </authorList>
    </citation>
    <scope>NUCLEOTIDE SEQUENCE</scope>
    <source>
        <strain evidence="1">CGMCC 4.7403</strain>
    </source>
</reference>
<dbReference type="EMBL" id="BNAT01000029">
    <property type="protein sequence ID" value="GHE46082.1"/>
    <property type="molecule type" value="Genomic_DNA"/>
</dbReference>
<dbReference type="AlphaFoldDB" id="A0A919DHW6"/>
<comment type="caution">
    <text evidence="1">The sequence shown here is derived from an EMBL/GenBank/DDBJ whole genome shotgun (WGS) entry which is preliminary data.</text>
</comment>
<keyword evidence="2" id="KW-1185">Reference proteome</keyword>
<organism evidence="1 2">
    <name type="scientific">Streptomyces capitiformicae</name>
    <dbReference type="NCBI Taxonomy" id="2014920"/>
    <lineage>
        <taxon>Bacteria</taxon>
        <taxon>Bacillati</taxon>
        <taxon>Actinomycetota</taxon>
        <taxon>Actinomycetes</taxon>
        <taxon>Kitasatosporales</taxon>
        <taxon>Streptomycetaceae</taxon>
        <taxon>Streptomyces</taxon>
    </lineage>
</organism>
<sequence length="51" mass="5513">MRVDSHRTAPAEIPTITLLDGLQCINLAIAQAMANATQELLAVQPHHGRKP</sequence>
<dbReference type="Proteomes" id="UP000603227">
    <property type="component" value="Unassembled WGS sequence"/>
</dbReference>
<evidence type="ECO:0000313" key="2">
    <source>
        <dbReference type="Proteomes" id="UP000603227"/>
    </source>
</evidence>
<proteinExistence type="predicted"/>